<keyword evidence="2" id="KW-1185">Reference proteome</keyword>
<dbReference type="Proteomes" id="UP001589536">
    <property type="component" value="Unassembled WGS sequence"/>
</dbReference>
<protein>
    <submittedName>
        <fullName evidence="1">Uncharacterized protein</fullName>
    </submittedName>
</protein>
<accession>A0ABV5UWM7</accession>
<gene>
    <name evidence="1" type="ORF">ACFFPI_21090</name>
</gene>
<organism evidence="1 2">
    <name type="scientific">Arthrobacter methylotrophus</name>
    <dbReference type="NCBI Taxonomy" id="121291"/>
    <lineage>
        <taxon>Bacteria</taxon>
        <taxon>Bacillati</taxon>
        <taxon>Actinomycetota</taxon>
        <taxon>Actinomycetes</taxon>
        <taxon>Micrococcales</taxon>
        <taxon>Micrococcaceae</taxon>
        <taxon>Arthrobacter</taxon>
    </lineage>
</organism>
<evidence type="ECO:0000313" key="2">
    <source>
        <dbReference type="Proteomes" id="UP001589536"/>
    </source>
</evidence>
<comment type="caution">
    <text evidence="1">The sequence shown here is derived from an EMBL/GenBank/DDBJ whole genome shotgun (WGS) entry which is preliminary data.</text>
</comment>
<sequence>MGGRKVASRAEEEHARIVLEGELGVEFQHHDDGSKPSMPDLLSLDGNHVAEVITTTPPAVREAQQRLDSMPDAALPHCVLVMVPYTIVGGATKAVRHKIKADVLWWTAKPGCKCHWSSPDERQLRPGVDPDPILGLRAYDDGVNVLCVQRCQHSDIESHQIEWSIVHEPSPDDPWELIRQSLHIVDKEQHGGVQALAKKLNGYSSKHLVMYPFGPPGNQTAEFSRYVPPSNSRELMVPQLNPPLADIHVWLLYRYGNRDAVEGLHVCGGHWAKFGTTFPKADDPSSPLRRLHYRDAEARIIPRDCPLAGRPSCTNRER</sequence>
<proteinExistence type="predicted"/>
<name>A0ABV5UWM7_9MICC</name>
<reference evidence="1 2" key="1">
    <citation type="submission" date="2024-09" db="EMBL/GenBank/DDBJ databases">
        <authorList>
            <person name="Sun Q."/>
            <person name="Mori K."/>
        </authorList>
    </citation>
    <scope>NUCLEOTIDE SEQUENCE [LARGE SCALE GENOMIC DNA]</scope>
    <source>
        <strain evidence="1 2">JCM 13519</strain>
    </source>
</reference>
<dbReference type="RefSeq" id="WP_345051579.1">
    <property type="nucleotide sequence ID" value="NZ_BAABED010000001.1"/>
</dbReference>
<evidence type="ECO:0000313" key="1">
    <source>
        <dbReference type="EMBL" id="MFB9716592.1"/>
    </source>
</evidence>
<dbReference type="EMBL" id="JBHMBH010000055">
    <property type="protein sequence ID" value="MFB9716592.1"/>
    <property type="molecule type" value="Genomic_DNA"/>
</dbReference>